<dbReference type="InterPro" id="IPR011576">
    <property type="entry name" value="Pyridox_Oxase_N"/>
</dbReference>
<feature type="domain" description="Pyridoxamine 5'-phosphate oxidase N-terminal" evidence="6">
    <location>
        <begin position="46"/>
        <end position="156"/>
    </location>
</feature>
<evidence type="ECO:0000256" key="1">
    <source>
        <dbReference type="ARBA" id="ARBA00001917"/>
    </source>
</evidence>
<dbReference type="Gene3D" id="2.30.110.10">
    <property type="entry name" value="Electron Transport, Fmn-binding Protein, Chain A"/>
    <property type="match status" value="1"/>
</dbReference>
<dbReference type="NCBIfam" id="NF004231">
    <property type="entry name" value="PRK05679.1"/>
    <property type="match status" value="1"/>
</dbReference>
<dbReference type="PANTHER" id="PTHR10851:SF0">
    <property type="entry name" value="PYRIDOXINE-5'-PHOSPHATE OXIDASE"/>
    <property type="match status" value="1"/>
</dbReference>
<evidence type="ECO:0000256" key="3">
    <source>
        <dbReference type="ARBA" id="ARBA00022630"/>
    </source>
</evidence>
<keyword evidence="5 8" id="KW-0560">Oxidoreductase</keyword>
<protein>
    <submittedName>
        <fullName evidence="8">Pyridoxamine 5'-phosphate oxidase</fullName>
        <ecNumber evidence="8">1.4.3.5</ecNumber>
    </submittedName>
</protein>
<dbReference type="EMBL" id="JAUSQZ010000001">
    <property type="protein sequence ID" value="MDP9830719.1"/>
    <property type="molecule type" value="Genomic_DNA"/>
</dbReference>
<feature type="domain" description="Pyridoxine 5'-phosphate oxidase dimerisation C-terminal" evidence="7">
    <location>
        <begin position="177"/>
        <end position="217"/>
    </location>
</feature>
<dbReference type="PIRSF" id="PIRSF000190">
    <property type="entry name" value="Pyd_amn-ph_oxd"/>
    <property type="match status" value="1"/>
</dbReference>
<dbReference type="InterPro" id="IPR019576">
    <property type="entry name" value="Pyridoxamine_oxidase_dimer_C"/>
</dbReference>
<keyword evidence="4" id="KW-0288">FMN</keyword>
<evidence type="ECO:0000313" key="9">
    <source>
        <dbReference type="Proteomes" id="UP001235712"/>
    </source>
</evidence>
<sequence>MSDLRQYLRTLKVFEGDLPTFDPATAPDHPEDLFVEWLHLAVSGGVREPHALTLSTTGLDGLPSARVLILKNLDEHGWQFAVHAASPKGRELQATASAALTFHWREQARQIRVRGPVVAADPGDSAADFLARPAGSRAEALIGRQSQVLGSPAELGAASDRARERLAERPDLVEPAWTLYSLRARTVEFWQGDAERRHVRLRFTATGTGWEKERLWP</sequence>
<evidence type="ECO:0000313" key="8">
    <source>
        <dbReference type="EMBL" id="MDP9830719.1"/>
    </source>
</evidence>
<evidence type="ECO:0000256" key="2">
    <source>
        <dbReference type="ARBA" id="ARBA00007301"/>
    </source>
</evidence>
<dbReference type="InterPro" id="IPR012349">
    <property type="entry name" value="Split_barrel_FMN-bd"/>
</dbReference>
<dbReference type="Pfam" id="PF10590">
    <property type="entry name" value="PNP_phzG_C"/>
    <property type="match status" value="1"/>
</dbReference>
<evidence type="ECO:0000256" key="5">
    <source>
        <dbReference type="ARBA" id="ARBA00023002"/>
    </source>
</evidence>
<accession>A0ABT9PDD2</accession>
<evidence type="ECO:0000259" key="7">
    <source>
        <dbReference type="Pfam" id="PF10590"/>
    </source>
</evidence>
<comment type="cofactor">
    <cofactor evidence="1">
        <name>FMN</name>
        <dbReference type="ChEBI" id="CHEBI:58210"/>
    </cofactor>
</comment>
<dbReference type="Pfam" id="PF01243">
    <property type="entry name" value="PNPOx_N"/>
    <property type="match status" value="1"/>
</dbReference>
<comment type="caution">
    <text evidence="8">The sequence shown here is derived from an EMBL/GenBank/DDBJ whole genome shotgun (WGS) entry which is preliminary data.</text>
</comment>
<comment type="similarity">
    <text evidence="2">Belongs to the pyridoxamine 5'-phosphate oxidase family.</text>
</comment>
<proteinExistence type="inferred from homology"/>
<keyword evidence="9" id="KW-1185">Reference proteome</keyword>
<name>A0ABT9PDD2_9ACTN</name>
<evidence type="ECO:0000256" key="4">
    <source>
        <dbReference type="ARBA" id="ARBA00022643"/>
    </source>
</evidence>
<dbReference type="EC" id="1.4.3.5" evidence="8"/>
<dbReference type="Proteomes" id="UP001235712">
    <property type="component" value="Unassembled WGS sequence"/>
</dbReference>
<evidence type="ECO:0000259" key="6">
    <source>
        <dbReference type="Pfam" id="PF01243"/>
    </source>
</evidence>
<reference evidence="8 9" key="1">
    <citation type="submission" date="2023-07" db="EMBL/GenBank/DDBJ databases">
        <title>Sequencing the genomes of 1000 actinobacteria strains.</title>
        <authorList>
            <person name="Klenk H.-P."/>
        </authorList>
    </citation>
    <scope>NUCLEOTIDE SEQUENCE [LARGE SCALE GENOMIC DNA]</scope>
    <source>
        <strain evidence="8 9">DSM 44388</strain>
    </source>
</reference>
<dbReference type="SUPFAM" id="SSF50475">
    <property type="entry name" value="FMN-binding split barrel"/>
    <property type="match status" value="1"/>
</dbReference>
<keyword evidence="3" id="KW-0285">Flavoprotein</keyword>
<gene>
    <name evidence="8" type="ORF">J2S57_006468</name>
</gene>
<dbReference type="GO" id="GO:0004733">
    <property type="term" value="F:pyridoxamine phosphate oxidase activity"/>
    <property type="evidence" value="ECO:0007669"/>
    <property type="project" value="UniProtKB-EC"/>
</dbReference>
<dbReference type="PANTHER" id="PTHR10851">
    <property type="entry name" value="PYRIDOXINE-5-PHOSPHATE OXIDASE"/>
    <property type="match status" value="1"/>
</dbReference>
<organism evidence="8 9">
    <name type="scientific">Kineosporia succinea</name>
    <dbReference type="NCBI Taxonomy" id="84632"/>
    <lineage>
        <taxon>Bacteria</taxon>
        <taxon>Bacillati</taxon>
        <taxon>Actinomycetota</taxon>
        <taxon>Actinomycetes</taxon>
        <taxon>Kineosporiales</taxon>
        <taxon>Kineosporiaceae</taxon>
        <taxon>Kineosporia</taxon>
    </lineage>
</organism>
<dbReference type="InterPro" id="IPR000659">
    <property type="entry name" value="Pyridox_Oxase"/>
</dbReference>
<dbReference type="RefSeq" id="WP_307249796.1">
    <property type="nucleotide sequence ID" value="NZ_JAUSQZ010000001.1"/>
</dbReference>